<dbReference type="VEuPathDB" id="VectorBase:LOC119177858"/>
<protein>
    <recommendedName>
        <fullName evidence="3">legumain</fullName>
        <ecNumber evidence="3">3.4.22.34</ecNumber>
    </recommendedName>
</protein>
<sequence length="594" mass="65757">MSPSSTWSPSLNDGTNQDAARPAVPTVSTHEGETSIAQILAALVNTQAQLANTLSRGPPMTSPIKIDSTSNTLLRSNAFRATKPSSSTCSKNAAMNKALYHLAEEERISLILIGIEDDTSANPLAAQLRDTETELIDRASLLDARCRVTVCAEDDKKPTPSTTSHGQVSNQRVPANRSANMPTANSRSSFLEDPRTRPISAGYSNYRHQADICHAYHVLHKHGVPDERIVVMMYDDITKAQENPTPGVIINHPNGTDVYRDVPKDYTGDLVTAKNFISILQGKKVKGGSGKVISSGPKDHVFLYFAGHGAPGLLVFPNDVLHAQAFMNVIKSLNKRTFANMIIYVDAPESGSMFDGLLTASYSVYVLTAANPYESSYACYWDAKRQAYLGDLFSVSWMEDADKKDLGKETLFSQFNVVKNKTYTSHVMEYGNKQIRKLSVSEFQGKKKPSPIMLPKASDDAVPSQYVPIAIIRNKLERASDPKELNSLKAKLRRTLRNRLFLKNKVAKIASFVARGKSNEADIVLTSQRQLTKYACYEKAVRQFSERCFDLSRNPYAFQHLRVLMNICELSYSSLDITEAMDVLCTHPNVEDIV</sequence>
<dbReference type="Gene3D" id="3.40.50.1460">
    <property type="match status" value="1"/>
</dbReference>
<evidence type="ECO:0000256" key="7">
    <source>
        <dbReference type="ARBA" id="ARBA00022807"/>
    </source>
</evidence>
<dbReference type="AlphaFoldDB" id="A0A9J6D7Y9"/>
<dbReference type="InterPro" id="IPR048501">
    <property type="entry name" value="Legum_prodom"/>
</dbReference>
<organism evidence="10 11">
    <name type="scientific">Rhipicephalus microplus</name>
    <name type="common">Cattle tick</name>
    <name type="synonym">Boophilus microplus</name>
    <dbReference type="NCBI Taxonomy" id="6941"/>
    <lineage>
        <taxon>Eukaryota</taxon>
        <taxon>Metazoa</taxon>
        <taxon>Ecdysozoa</taxon>
        <taxon>Arthropoda</taxon>
        <taxon>Chelicerata</taxon>
        <taxon>Arachnida</taxon>
        <taxon>Acari</taxon>
        <taxon>Parasitiformes</taxon>
        <taxon>Ixodida</taxon>
        <taxon>Ixodoidea</taxon>
        <taxon>Ixodidae</taxon>
        <taxon>Rhipicephalinae</taxon>
        <taxon>Rhipicephalus</taxon>
        <taxon>Boophilus</taxon>
    </lineage>
</organism>
<comment type="similarity">
    <text evidence="2">Belongs to the peptidase C13 family.</text>
</comment>
<dbReference type="CDD" id="cd21115">
    <property type="entry name" value="legumain_C"/>
    <property type="match status" value="1"/>
</dbReference>
<dbReference type="GO" id="GO:0005773">
    <property type="term" value="C:vacuole"/>
    <property type="evidence" value="ECO:0007669"/>
    <property type="project" value="GOC"/>
</dbReference>
<dbReference type="Pfam" id="PF20985">
    <property type="entry name" value="Legum_prodom"/>
    <property type="match status" value="1"/>
</dbReference>
<feature type="region of interest" description="Disordered" evidence="8">
    <location>
        <begin position="154"/>
        <end position="195"/>
    </location>
</feature>
<evidence type="ECO:0000313" key="10">
    <source>
        <dbReference type="EMBL" id="KAH8010161.1"/>
    </source>
</evidence>
<comment type="catalytic activity">
    <reaction evidence="1">
        <text>Hydrolysis of proteins and small molecule substrates at -Asn-|-Xaa- bonds.</text>
        <dbReference type="EC" id="3.4.22.34"/>
    </reaction>
</comment>
<evidence type="ECO:0000256" key="3">
    <source>
        <dbReference type="ARBA" id="ARBA00012628"/>
    </source>
</evidence>
<reference evidence="10" key="1">
    <citation type="journal article" date="2020" name="Cell">
        <title>Large-Scale Comparative Analyses of Tick Genomes Elucidate Their Genetic Diversity and Vector Capacities.</title>
        <authorList>
            <consortium name="Tick Genome and Microbiome Consortium (TIGMIC)"/>
            <person name="Jia N."/>
            <person name="Wang J."/>
            <person name="Shi W."/>
            <person name="Du L."/>
            <person name="Sun Y."/>
            <person name="Zhan W."/>
            <person name="Jiang J.F."/>
            <person name="Wang Q."/>
            <person name="Zhang B."/>
            <person name="Ji P."/>
            <person name="Bell-Sakyi L."/>
            <person name="Cui X.M."/>
            <person name="Yuan T.T."/>
            <person name="Jiang B.G."/>
            <person name="Yang W.F."/>
            <person name="Lam T.T."/>
            <person name="Chang Q.C."/>
            <person name="Ding S.J."/>
            <person name="Wang X.J."/>
            <person name="Zhu J.G."/>
            <person name="Ruan X.D."/>
            <person name="Zhao L."/>
            <person name="Wei J.T."/>
            <person name="Ye R.Z."/>
            <person name="Que T.C."/>
            <person name="Du C.H."/>
            <person name="Zhou Y.H."/>
            <person name="Cheng J.X."/>
            <person name="Dai P.F."/>
            <person name="Guo W.B."/>
            <person name="Han X.H."/>
            <person name="Huang E.J."/>
            <person name="Li L.F."/>
            <person name="Wei W."/>
            <person name="Gao Y.C."/>
            <person name="Liu J.Z."/>
            <person name="Shao H.Z."/>
            <person name="Wang X."/>
            <person name="Wang C.C."/>
            <person name="Yang T.C."/>
            <person name="Huo Q.B."/>
            <person name="Li W."/>
            <person name="Chen H.Y."/>
            <person name="Chen S.E."/>
            <person name="Zhou L.G."/>
            <person name="Ni X.B."/>
            <person name="Tian J.H."/>
            <person name="Sheng Y."/>
            <person name="Liu T."/>
            <person name="Pan Y.S."/>
            <person name="Xia L.Y."/>
            <person name="Li J."/>
            <person name="Zhao F."/>
            <person name="Cao W.C."/>
        </authorList>
    </citation>
    <scope>NUCLEOTIDE SEQUENCE</scope>
    <source>
        <strain evidence="10">Rmic-2018</strain>
    </source>
</reference>
<feature type="region of interest" description="Disordered" evidence="8">
    <location>
        <begin position="1"/>
        <end position="30"/>
    </location>
</feature>
<evidence type="ECO:0000259" key="9">
    <source>
        <dbReference type="Pfam" id="PF20985"/>
    </source>
</evidence>
<evidence type="ECO:0000256" key="6">
    <source>
        <dbReference type="ARBA" id="ARBA00022801"/>
    </source>
</evidence>
<dbReference type="GO" id="GO:0004197">
    <property type="term" value="F:cysteine-type endopeptidase activity"/>
    <property type="evidence" value="ECO:0007669"/>
    <property type="project" value="UniProtKB-EC"/>
</dbReference>
<evidence type="ECO:0000313" key="11">
    <source>
        <dbReference type="Proteomes" id="UP000821866"/>
    </source>
</evidence>
<evidence type="ECO:0000256" key="2">
    <source>
        <dbReference type="ARBA" id="ARBA00009941"/>
    </source>
</evidence>
<evidence type="ECO:0000256" key="4">
    <source>
        <dbReference type="ARBA" id="ARBA00022670"/>
    </source>
</evidence>
<dbReference type="Pfam" id="PF01650">
    <property type="entry name" value="Peptidase_C13"/>
    <property type="match status" value="1"/>
</dbReference>
<dbReference type="EMBL" id="JABSTU010000011">
    <property type="protein sequence ID" value="KAH8010161.1"/>
    <property type="molecule type" value="Genomic_DNA"/>
</dbReference>
<dbReference type="EC" id="3.4.22.34" evidence="3"/>
<keyword evidence="4" id="KW-0645">Protease</keyword>
<accession>A0A9J6D7Y9</accession>
<keyword evidence="11" id="KW-1185">Reference proteome</keyword>
<gene>
    <name evidence="10" type="ORF">HPB51_025596</name>
</gene>
<dbReference type="GO" id="GO:0051603">
    <property type="term" value="P:proteolysis involved in protein catabolic process"/>
    <property type="evidence" value="ECO:0007669"/>
    <property type="project" value="TreeGrafter"/>
</dbReference>
<dbReference type="FunFam" id="3.40.50.1460:FF:000006">
    <property type="entry name" value="Legumain"/>
    <property type="match status" value="1"/>
</dbReference>
<evidence type="ECO:0000256" key="1">
    <source>
        <dbReference type="ARBA" id="ARBA00000810"/>
    </source>
</evidence>
<feature type="domain" description="Legumain prodomain" evidence="9">
    <location>
        <begin position="491"/>
        <end position="585"/>
    </location>
</feature>
<dbReference type="InterPro" id="IPR046427">
    <property type="entry name" value="Legumain_prodom_sf"/>
</dbReference>
<reference evidence="10" key="2">
    <citation type="submission" date="2021-09" db="EMBL/GenBank/DDBJ databases">
        <authorList>
            <person name="Jia N."/>
            <person name="Wang J."/>
            <person name="Shi W."/>
            <person name="Du L."/>
            <person name="Sun Y."/>
            <person name="Zhan W."/>
            <person name="Jiang J."/>
            <person name="Wang Q."/>
            <person name="Zhang B."/>
            <person name="Ji P."/>
            <person name="Sakyi L.B."/>
            <person name="Cui X."/>
            <person name="Yuan T."/>
            <person name="Jiang B."/>
            <person name="Yang W."/>
            <person name="Lam T.T.-Y."/>
            <person name="Chang Q."/>
            <person name="Ding S."/>
            <person name="Wang X."/>
            <person name="Zhu J."/>
            <person name="Ruan X."/>
            <person name="Zhao L."/>
            <person name="Wei J."/>
            <person name="Que T."/>
            <person name="Du C."/>
            <person name="Cheng J."/>
            <person name="Dai P."/>
            <person name="Han X."/>
            <person name="Huang E."/>
            <person name="Gao Y."/>
            <person name="Liu J."/>
            <person name="Shao H."/>
            <person name="Ye R."/>
            <person name="Li L."/>
            <person name="Wei W."/>
            <person name="Wang X."/>
            <person name="Wang C."/>
            <person name="Huo Q."/>
            <person name="Li W."/>
            <person name="Guo W."/>
            <person name="Chen H."/>
            <person name="Chen S."/>
            <person name="Zhou L."/>
            <person name="Zhou L."/>
            <person name="Ni X."/>
            <person name="Tian J."/>
            <person name="Zhou Y."/>
            <person name="Sheng Y."/>
            <person name="Liu T."/>
            <person name="Pan Y."/>
            <person name="Xia L."/>
            <person name="Li J."/>
            <person name="Zhao F."/>
            <person name="Cao W."/>
        </authorList>
    </citation>
    <scope>NUCLEOTIDE SEQUENCE</scope>
    <source>
        <strain evidence="10">Rmic-2018</strain>
        <tissue evidence="10">Larvae</tissue>
    </source>
</reference>
<feature type="compositionally biased region" description="Polar residues" evidence="8">
    <location>
        <begin position="1"/>
        <end position="18"/>
    </location>
</feature>
<keyword evidence="6" id="KW-0378">Hydrolase</keyword>
<keyword evidence="5" id="KW-0732">Signal</keyword>
<dbReference type="PANTHER" id="PTHR12000">
    <property type="entry name" value="HEMOGLOBINASE FAMILY MEMBER"/>
    <property type="match status" value="1"/>
</dbReference>
<name>A0A9J6D7Y9_RHIMP</name>
<comment type="caution">
    <text evidence="10">The sequence shown here is derived from an EMBL/GenBank/DDBJ whole genome shotgun (WGS) entry which is preliminary data.</text>
</comment>
<dbReference type="PRINTS" id="PR00776">
    <property type="entry name" value="HEMOGLOBNASE"/>
</dbReference>
<dbReference type="Gene3D" id="1.10.132.130">
    <property type="match status" value="1"/>
</dbReference>
<dbReference type="PANTHER" id="PTHR12000:SF42">
    <property type="entry name" value="LEGUMAIN"/>
    <property type="match status" value="1"/>
</dbReference>
<dbReference type="Proteomes" id="UP000821866">
    <property type="component" value="Chromosome 9"/>
</dbReference>
<keyword evidence="7" id="KW-0788">Thiol protease</keyword>
<evidence type="ECO:0000256" key="8">
    <source>
        <dbReference type="SAM" id="MobiDB-lite"/>
    </source>
</evidence>
<evidence type="ECO:0000256" key="5">
    <source>
        <dbReference type="ARBA" id="ARBA00022729"/>
    </source>
</evidence>
<dbReference type="GO" id="GO:0006624">
    <property type="term" value="P:vacuolar protein processing"/>
    <property type="evidence" value="ECO:0007669"/>
    <property type="project" value="TreeGrafter"/>
</dbReference>
<proteinExistence type="inferred from homology"/>
<feature type="compositionally biased region" description="Polar residues" evidence="8">
    <location>
        <begin position="159"/>
        <end position="189"/>
    </location>
</feature>
<dbReference type="InterPro" id="IPR001096">
    <property type="entry name" value="Peptidase_C13"/>
</dbReference>